<dbReference type="InterPro" id="IPR038404">
    <property type="entry name" value="TRAP_DctP_sf"/>
</dbReference>
<organism evidence="3 4">
    <name type="scientific">Acuticoccus sediminis</name>
    <dbReference type="NCBI Taxonomy" id="2184697"/>
    <lineage>
        <taxon>Bacteria</taxon>
        <taxon>Pseudomonadati</taxon>
        <taxon>Pseudomonadota</taxon>
        <taxon>Alphaproteobacteria</taxon>
        <taxon>Hyphomicrobiales</taxon>
        <taxon>Amorphaceae</taxon>
        <taxon>Acuticoccus</taxon>
    </lineage>
</organism>
<dbReference type="SUPFAM" id="SSF53850">
    <property type="entry name" value="Periplasmic binding protein-like II"/>
    <property type="match status" value="1"/>
</dbReference>
<feature type="chain" id="PRO_5032893561" evidence="2">
    <location>
        <begin position="28"/>
        <end position="347"/>
    </location>
</feature>
<dbReference type="NCBIfam" id="NF037995">
    <property type="entry name" value="TRAP_S1"/>
    <property type="match status" value="1"/>
</dbReference>
<evidence type="ECO:0000256" key="1">
    <source>
        <dbReference type="ARBA" id="ARBA00022729"/>
    </source>
</evidence>
<reference evidence="3 4" key="1">
    <citation type="submission" date="2018-05" db="EMBL/GenBank/DDBJ databases">
        <title>Acuticoccus sediminis sp. nov., isolated from deep-sea sediment of Indian Ocean.</title>
        <authorList>
            <person name="Liu X."/>
            <person name="Lai Q."/>
            <person name="Du Y."/>
            <person name="Sun F."/>
            <person name="Zhang X."/>
            <person name="Wang S."/>
            <person name="Shao Z."/>
        </authorList>
    </citation>
    <scope>NUCLEOTIDE SEQUENCE [LARGE SCALE GENOMIC DNA]</scope>
    <source>
        <strain evidence="3 4">PTG4-2</strain>
    </source>
</reference>
<dbReference type="GO" id="GO:0055085">
    <property type="term" value="P:transmembrane transport"/>
    <property type="evidence" value="ECO:0007669"/>
    <property type="project" value="InterPro"/>
</dbReference>
<dbReference type="Pfam" id="PF03480">
    <property type="entry name" value="DctP"/>
    <property type="match status" value="1"/>
</dbReference>
<evidence type="ECO:0000256" key="2">
    <source>
        <dbReference type="SAM" id="SignalP"/>
    </source>
</evidence>
<dbReference type="PANTHER" id="PTHR33376:SF5">
    <property type="entry name" value="EXTRACYTOPLASMIC SOLUTE RECEPTOR PROTEIN"/>
    <property type="match status" value="1"/>
</dbReference>
<dbReference type="AlphaFoldDB" id="A0A8B2NRQ4"/>
<dbReference type="EMBL" id="QHHQ01000004">
    <property type="protein sequence ID" value="RAH99783.1"/>
    <property type="molecule type" value="Genomic_DNA"/>
</dbReference>
<dbReference type="OrthoDB" id="7818209at2"/>
<protein>
    <submittedName>
        <fullName evidence="3">C4-dicarboxylate ABC transporter substrate-binding protein</fullName>
    </submittedName>
</protein>
<accession>A0A8B2NRQ4</accession>
<evidence type="ECO:0000313" key="3">
    <source>
        <dbReference type="EMBL" id="RAH99783.1"/>
    </source>
</evidence>
<feature type="signal peptide" evidence="2">
    <location>
        <begin position="1"/>
        <end position="27"/>
    </location>
</feature>
<comment type="caution">
    <text evidence="3">The sequence shown here is derived from an EMBL/GenBank/DDBJ whole genome shotgun (WGS) entry which is preliminary data.</text>
</comment>
<dbReference type="InterPro" id="IPR018389">
    <property type="entry name" value="DctP_fam"/>
</dbReference>
<dbReference type="RefSeq" id="WP_111348052.1">
    <property type="nucleotide sequence ID" value="NZ_JAIWKD010000007.1"/>
</dbReference>
<dbReference type="Gene3D" id="3.40.190.170">
    <property type="entry name" value="Bacterial extracellular solute-binding protein, family 7"/>
    <property type="match status" value="1"/>
</dbReference>
<dbReference type="Proteomes" id="UP000249590">
    <property type="component" value="Unassembled WGS sequence"/>
</dbReference>
<name>A0A8B2NRQ4_9HYPH</name>
<proteinExistence type="predicted"/>
<keyword evidence="4" id="KW-1185">Reference proteome</keyword>
<dbReference type="PANTHER" id="PTHR33376">
    <property type="match status" value="1"/>
</dbReference>
<gene>
    <name evidence="3" type="ORF">DLJ53_18655</name>
</gene>
<keyword evidence="1 2" id="KW-0732">Signal</keyword>
<evidence type="ECO:0000313" key="4">
    <source>
        <dbReference type="Proteomes" id="UP000249590"/>
    </source>
</evidence>
<sequence length="347" mass="38253">MTARLGSRAAALALGVALSVGVSSANAQTVDGPSLFWKVSTWGNPRAFTAGLEHMAERVKEATGGKWQMRVFYGEQLSKAKENLDGLKANAFEIATFCNFYHPGKNPALMVTTMPFLPVSSYDDMARVRAGLYENDILKDEMAQWNALYYASTNLPQYNALGRGPAPKDPTDFKGMRVRAGGGIGDAMAKLGAVEQTMPATETYTALQRGTVDAVFLPYTYAHASYKLDEVADWFTANLSPGTSDCPIVINKNAYDALPQQYKDLLAEIQPELLEVYRKAYDEADAKFLPRFQERLEEITYTDEQLAAFREAAGEPVWHEWVEANKDQFDAQAVLDLTLELAGQKGS</sequence>